<evidence type="ECO:0000256" key="3">
    <source>
        <dbReference type="ARBA" id="ARBA00022989"/>
    </source>
</evidence>
<dbReference type="OrthoDB" id="3701077at2"/>
<dbReference type="GO" id="GO:0012505">
    <property type="term" value="C:endomembrane system"/>
    <property type="evidence" value="ECO:0007669"/>
    <property type="project" value="UniProtKB-SubCell"/>
</dbReference>
<feature type="domain" description="DUF202" evidence="6">
    <location>
        <begin position="10"/>
        <end position="69"/>
    </location>
</feature>
<evidence type="ECO:0000256" key="1">
    <source>
        <dbReference type="ARBA" id="ARBA00004127"/>
    </source>
</evidence>
<comment type="caution">
    <text evidence="7">The sequence shown here is derived from an EMBL/GenBank/DDBJ whole genome shotgun (WGS) entry which is preliminary data.</text>
</comment>
<accession>A0A1Q4HUA7</accession>
<evidence type="ECO:0000313" key="8">
    <source>
        <dbReference type="Proteomes" id="UP000186438"/>
    </source>
</evidence>
<dbReference type="Proteomes" id="UP000186438">
    <property type="component" value="Unassembled WGS sequence"/>
</dbReference>
<proteinExistence type="predicted"/>
<evidence type="ECO:0000256" key="5">
    <source>
        <dbReference type="SAM" id="Phobius"/>
    </source>
</evidence>
<feature type="transmembrane region" description="Helical" evidence="5">
    <location>
        <begin position="83"/>
        <end position="102"/>
    </location>
</feature>
<dbReference type="RefSeq" id="WP_073875440.1">
    <property type="nucleotide sequence ID" value="NZ_MPNT01000011.1"/>
</dbReference>
<feature type="transmembrane region" description="Helical" evidence="5">
    <location>
        <begin position="44"/>
        <end position="62"/>
    </location>
</feature>
<organism evidence="7 8">
    <name type="scientific">Mycobacterium paraffinicum</name>
    <dbReference type="NCBI Taxonomy" id="53378"/>
    <lineage>
        <taxon>Bacteria</taxon>
        <taxon>Bacillati</taxon>
        <taxon>Actinomycetota</taxon>
        <taxon>Actinomycetes</taxon>
        <taxon>Mycobacteriales</taxon>
        <taxon>Mycobacteriaceae</taxon>
        <taxon>Mycobacterium</taxon>
    </lineage>
</organism>
<keyword evidence="8" id="KW-1185">Reference proteome</keyword>
<dbReference type="STRING" id="53378.BRW65_13390"/>
<evidence type="ECO:0000256" key="4">
    <source>
        <dbReference type="ARBA" id="ARBA00023136"/>
    </source>
</evidence>
<keyword evidence="2 5" id="KW-0812">Transmembrane</keyword>
<protein>
    <recommendedName>
        <fullName evidence="6">DUF202 domain-containing protein</fullName>
    </recommendedName>
</protein>
<dbReference type="EMBL" id="MPNT01000011">
    <property type="protein sequence ID" value="OJZ73282.1"/>
    <property type="molecule type" value="Genomic_DNA"/>
</dbReference>
<keyword evidence="4 5" id="KW-0472">Membrane</keyword>
<reference evidence="7 8" key="1">
    <citation type="submission" date="2016-11" db="EMBL/GenBank/DDBJ databases">
        <title>Genome sequences of unsequenced Mycobacteria.</title>
        <authorList>
            <person name="Greninger A.L."/>
            <person name="Fang F."/>
            <person name="Jerome K.R."/>
        </authorList>
    </citation>
    <scope>NUCLEOTIDE SEQUENCE [LARGE SCALE GENOMIC DNA]</scope>
    <source>
        <strain evidence="7 8">M11</strain>
    </source>
</reference>
<name>A0A1Q4HUA7_9MYCO</name>
<evidence type="ECO:0000313" key="7">
    <source>
        <dbReference type="EMBL" id="OJZ73282.1"/>
    </source>
</evidence>
<dbReference type="AlphaFoldDB" id="A0A1Q4HUA7"/>
<gene>
    <name evidence="7" type="ORF">BRW65_13390</name>
</gene>
<comment type="subcellular location">
    <subcellularLocation>
        <location evidence="1">Endomembrane system</location>
        <topology evidence="1">Multi-pass membrane protein</topology>
    </subcellularLocation>
</comment>
<evidence type="ECO:0000259" key="6">
    <source>
        <dbReference type="Pfam" id="PF02656"/>
    </source>
</evidence>
<sequence length="103" mass="11008">MTDAPGGPVERTILAWTRTSFAFLGNGALLMIRNLHGPLSPAEFIPAGLAGAVALGTFVIAVQRQRVLQQLPIPRRVTPRRQVYIVGIAVLLLVAVTTVAQLI</sequence>
<evidence type="ECO:0000256" key="2">
    <source>
        <dbReference type="ARBA" id="ARBA00022692"/>
    </source>
</evidence>
<keyword evidence="3 5" id="KW-1133">Transmembrane helix</keyword>
<feature type="transmembrane region" description="Helical" evidence="5">
    <location>
        <begin position="12"/>
        <end position="32"/>
    </location>
</feature>
<dbReference type="Pfam" id="PF02656">
    <property type="entry name" value="DUF202"/>
    <property type="match status" value="1"/>
</dbReference>
<dbReference type="InterPro" id="IPR003807">
    <property type="entry name" value="DUF202"/>
</dbReference>